<dbReference type="EMBL" id="OZ037952">
    <property type="protein sequence ID" value="CAL1716271.1"/>
    <property type="molecule type" value="Genomic_DNA"/>
</dbReference>
<feature type="domain" description="F-box" evidence="1">
    <location>
        <begin position="28"/>
        <end position="90"/>
    </location>
</feature>
<evidence type="ECO:0000313" key="3">
    <source>
        <dbReference type="Proteomes" id="UP001497453"/>
    </source>
</evidence>
<dbReference type="InterPro" id="IPR032675">
    <property type="entry name" value="LRR_dom_sf"/>
</dbReference>
<dbReference type="Gene3D" id="3.80.10.10">
    <property type="entry name" value="Ribonuclease Inhibitor"/>
    <property type="match status" value="1"/>
</dbReference>
<dbReference type="Gene3D" id="1.20.1280.50">
    <property type="match status" value="1"/>
</dbReference>
<dbReference type="InterPro" id="IPR001810">
    <property type="entry name" value="F-box_dom"/>
</dbReference>
<dbReference type="Proteomes" id="UP001497453">
    <property type="component" value="Chromosome 9"/>
</dbReference>
<gene>
    <name evidence="2" type="ORF">GFSPODELE1_LOCUS10678</name>
</gene>
<accession>A0ABP1E886</accession>
<evidence type="ECO:0000259" key="1">
    <source>
        <dbReference type="Pfam" id="PF12937"/>
    </source>
</evidence>
<keyword evidence="3" id="KW-1185">Reference proteome</keyword>
<dbReference type="Pfam" id="PF12937">
    <property type="entry name" value="F-box-like"/>
    <property type="match status" value="1"/>
</dbReference>
<protein>
    <recommendedName>
        <fullName evidence="1">F-box domain-containing protein</fullName>
    </recommendedName>
</protein>
<dbReference type="SUPFAM" id="SSF52047">
    <property type="entry name" value="RNI-like"/>
    <property type="match status" value="1"/>
</dbReference>
<dbReference type="SUPFAM" id="SSF81383">
    <property type="entry name" value="F-box domain"/>
    <property type="match status" value="1"/>
</dbReference>
<organism evidence="2 3">
    <name type="scientific">Somion occarium</name>
    <dbReference type="NCBI Taxonomy" id="3059160"/>
    <lineage>
        <taxon>Eukaryota</taxon>
        <taxon>Fungi</taxon>
        <taxon>Dikarya</taxon>
        <taxon>Basidiomycota</taxon>
        <taxon>Agaricomycotina</taxon>
        <taxon>Agaricomycetes</taxon>
        <taxon>Polyporales</taxon>
        <taxon>Cerrenaceae</taxon>
        <taxon>Somion</taxon>
    </lineage>
</organism>
<evidence type="ECO:0000313" key="2">
    <source>
        <dbReference type="EMBL" id="CAL1716271.1"/>
    </source>
</evidence>
<dbReference type="InterPro" id="IPR036047">
    <property type="entry name" value="F-box-like_dom_sf"/>
</dbReference>
<sequence>MNESCLSSSRGENVHHTLVDLNSSGGSIASLPPELWVEIFLYCVDHSPRWRLPISSLGPSAYTWTRLCHVCRQWRAILLSTPILWNRIVFTHHTDAVSYAVERSKAVPIHLYYAFRRPSRAVDTLRATLVTQAHRIQTIDFRANNREWLRIAGAVDPSPSPPALQSIQMSYSSFLEYGGHIDVLADVFLRRPASHLEYMCLSQFPCTMMQGASYSRLRHLKLQDTPDFVDMSELLDILASMPYLFSLDLDQILINFGNVPSRTVTLLHLQTLRLATYSWECTALLNSLAFPPSAYLKLRILKNWDESQDDSSLSHITSRTLTAWAETKPALSCTSMRISHGRRGARCQIWTNDLGDSIYDTSAQTQLDIRFNSDSMRAFNAMLTVASAFATDTLRSVHIDGVSAVEIDLDQARLMSWAAFEKARHVHTLAMHEWSFPLLSYILDTTARCNWDHPGCSATDEPLFTGLKHLILIQEPTNDALENAFLDDLRYKLELRKDATQMVERLSVVASKIVEEEEFAEIWDSMKVGRLELRSNFPQHPDSKTSDDEDW</sequence>
<name>A0ABP1E886_9APHY</name>
<reference evidence="3" key="1">
    <citation type="submission" date="2024-04" db="EMBL/GenBank/DDBJ databases">
        <authorList>
            <person name="Shaw F."/>
            <person name="Minotto A."/>
        </authorList>
    </citation>
    <scope>NUCLEOTIDE SEQUENCE [LARGE SCALE GENOMIC DNA]</scope>
</reference>
<proteinExistence type="predicted"/>